<evidence type="ECO:0000313" key="3">
    <source>
        <dbReference type="Proteomes" id="UP000693970"/>
    </source>
</evidence>
<reference evidence="2" key="2">
    <citation type="submission" date="2021-04" db="EMBL/GenBank/DDBJ databases">
        <authorList>
            <person name="Podell S."/>
        </authorList>
    </citation>
    <scope>NUCLEOTIDE SEQUENCE</scope>
    <source>
        <strain evidence="2">Hildebrandi</strain>
    </source>
</reference>
<evidence type="ECO:0000313" key="2">
    <source>
        <dbReference type="EMBL" id="KAG7353627.1"/>
    </source>
</evidence>
<dbReference type="OrthoDB" id="47383at2759"/>
<keyword evidence="3" id="KW-1185">Reference proteome</keyword>
<feature type="region of interest" description="Disordered" evidence="1">
    <location>
        <begin position="1"/>
        <end position="22"/>
    </location>
</feature>
<organism evidence="2 3">
    <name type="scientific">Nitzschia inconspicua</name>
    <dbReference type="NCBI Taxonomy" id="303405"/>
    <lineage>
        <taxon>Eukaryota</taxon>
        <taxon>Sar</taxon>
        <taxon>Stramenopiles</taxon>
        <taxon>Ochrophyta</taxon>
        <taxon>Bacillariophyta</taxon>
        <taxon>Bacillariophyceae</taxon>
        <taxon>Bacillariophycidae</taxon>
        <taxon>Bacillariales</taxon>
        <taxon>Bacillariaceae</taxon>
        <taxon>Nitzschia</taxon>
    </lineage>
</organism>
<dbReference type="EMBL" id="JAGRRH010000016">
    <property type="protein sequence ID" value="KAG7353627.1"/>
    <property type="molecule type" value="Genomic_DNA"/>
</dbReference>
<dbReference type="Proteomes" id="UP000693970">
    <property type="component" value="Unassembled WGS sequence"/>
</dbReference>
<comment type="caution">
    <text evidence="2">The sequence shown here is derived from an EMBL/GenBank/DDBJ whole genome shotgun (WGS) entry which is preliminary data.</text>
</comment>
<proteinExistence type="predicted"/>
<gene>
    <name evidence="2" type="ORF">IV203_002982</name>
</gene>
<sequence>MPPHAGNENGFDEVALEPTGSFNAQPEKQKLLLTNRRKVVQFKDTVTYREILPLSEISDEEMAEVWYNEDEYAEIKNHVTDTIKRVTDGDSVDECNGYCMRGLEGRTKFGARRRKNNKAKALDSVWTTQVKMWKKRIDNPLLIAAAYKPHSTNAKYPAIAVAHDDEMFVQQFIRERQSAATR</sequence>
<reference evidence="2" key="1">
    <citation type="journal article" date="2021" name="Sci. Rep.">
        <title>Diploid genomic architecture of Nitzschia inconspicua, an elite biomass production diatom.</title>
        <authorList>
            <person name="Oliver A."/>
            <person name="Podell S."/>
            <person name="Pinowska A."/>
            <person name="Traller J.C."/>
            <person name="Smith S.R."/>
            <person name="McClure R."/>
            <person name="Beliaev A."/>
            <person name="Bohutskyi P."/>
            <person name="Hill E.A."/>
            <person name="Rabines A."/>
            <person name="Zheng H."/>
            <person name="Allen L.Z."/>
            <person name="Kuo A."/>
            <person name="Grigoriev I.V."/>
            <person name="Allen A.E."/>
            <person name="Hazlebeck D."/>
            <person name="Allen E.E."/>
        </authorList>
    </citation>
    <scope>NUCLEOTIDE SEQUENCE</scope>
    <source>
        <strain evidence="2">Hildebrandi</strain>
    </source>
</reference>
<accession>A0A9K3L104</accession>
<protein>
    <submittedName>
        <fullName evidence="2">Uncharacterized protein</fullName>
    </submittedName>
</protein>
<dbReference type="AlphaFoldDB" id="A0A9K3L104"/>
<evidence type="ECO:0000256" key="1">
    <source>
        <dbReference type="SAM" id="MobiDB-lite"/>
    </source>
</evidence>
<name>A0A9K3L104_9STRA</name>